<keyword evidence="2" id="KW-0472">Membrane</keyword>
<evidence type="ECO:0000313" key="4">
    <source>
        <dbReference type="Proteomes" id="UP000271683"/>
    </source>
</evidence>
<reference evidence="3 4" key="1">
    <citation type="submission" date="2018-11" db="EMBL/GenBank/DDBJ databases">
        <title>Sequencing the genomes of 1000 actinobacteria strains.</title>
        <authorList>
            <person name="Klenk H.-P."/>
        </authorList>
    </citation>
    <scope>NUCLEOTIDE SEQUENCE [LARGE SCALE GENOMIC DNA]</scope>
    <source>
        <strain evidence="3 4">DSM 43634</strain>
    </source>
</reference>
<dbReference type="Pfam" id="PF00805">
    <property type="entry name" value="Pentapeptide"/>
    <property type="match status" value="2"/>
</dbReference>
<proteinExistence type="predicted"/>
<keyword evidence="2" id="KW-1133">Transmembrane helix</keyword>
<dbReference type="Proteomes" id="UP000271683">
    <property type="component" value="Unassembled WGS sequence"/>
</dbReference>
<comment type="caution">
    <text evidence="3">The sequence shown here is derived from an EMBL/GenBank/DDBJ whole genome shotgun (WGS) entry which is preliminary data.</text>
</comment>
<accession>A0A3N1FTP1</accession>
<protein>
    <submittedName>
        <fullName evidence="3">Uncharacterized protein YjbI with pentapeptide repeats</fullName>
    </submittedName>
</protein>
<dbReference type="SUPFAM" id="SSF141571">
    <property type="entry name" value="Pentapeptide repeat-like"/>
    <property type="match status" value="1"/>
</dbReference>
<dbReference type="PANTHER" id="PTHR47485:SF1">
    <property type="entry name" value="THYLAKOID LUMENAL 17.4 KDA PROTEIN, CHLOROPLASTIC"/>
    <property type="match status" value="1"/>
</dbReference>
<keyword evidence="2" id="KW-0812">Transmembrane</keyword>
<dbReference type="PANTHER" id="PTHR47485">
    <property type="entry name" value="THYLAKOID LUMENAL 17.4 KDA PROTEIN, CHLOROPLASTIC"/>
    <property type="match status" value="1"/>
</dbReference>
<evidence type="ECO:0000256" key="1">
    <source>
        <dbReference type="ARBA" id="ARBA00022737"/>
    </source>
</evidence>
<keyword evidence="1" id="KW-0677">Repeat</keyword>
<dbReference type="InterPro" id="IPR001646">
    <property type="entry name" value="5peptide_repeat"/>
</dbReference>
<name>A0A3N1FTP1_9ACTN</name>
<dbReference type="EMBL" id="RJKL01000002">
    <property type="protein sequence ID" value="ROP21290.1"/>
    <property type="molecule type" value="Genomic_DNA"/>
</dbReference>
<gene>
    <name evidence="3" type="ORF">EDD30_7688</name>
</gene>
<organism evidence="3 4">
    <name type="scientific">Couchioplanes caeruleus</name>
    <dbReference type="NCBI Taxonomy" id="56438"/>
    <lineage>
        <taxon>Bacteria</taxon>
        <taxon>Bacillati</taxon>
        <taxon>Actinomycetota</taxon>
        <taxon>Actinomycetes</taxon>
        <taxon>Micromonosporales</taxon>
        <taxon>Micromonosporaceae</taxon>
        <taxon>Couchioplanes</taxon>
    </lineage>
</organism>
<dbReference type="Gene3D" id="2.160.20.80">
    <property type="entry name" value="E3 ubiquitin-protein ligase SopA"/>
    <property type="match status" value="2"/>
</dbReference>
<evidence type="ECO:0000313" key="3">
    <source>
        <dbReference type="EMBL" id="ROP21290.1"/>
    </source>
</evidence>
<feature type="transmembrane region" description="Helical" evidence="2">
    <location>
        <begin position="23"/>
        <end position="47"/>
    </location>
</feature>
<evidence type="ECO:0000256" key="2">
    <source>
        <dbReference type="SAM" id="Phobius"/>
    </source>
</evidence>
<sequence>MEMAYAGSPSVPRLRRVLRSPAFWLPLALLAAAGLLVALLGPIAWWATPAKHLQGKDKADARNATRQVLLAAVGGLVLATGAGFTARTYFLTRRGQLTDRYTKAITQLASDKLTERLGGIYALEHLMTESEREHPTVVEVLAAFVRDQTIGLKRTAPTPDVDGVVYDPPDGYDWPSPTTDVQAALTVLGRRPHRQETRPIDLTGAGLYYADLRGARLVKANLYQARLVDAALTHAYLQDATLIRATLTGANLVYARLHGADLHEAVIDQALLLEVDLRHANLSSASVKGARMRRAFLTAANLTDADLTGADLTAAELWNVDLSGANLTDAVLADADLAGAHLADADLSGADLSGANLSGANLKAALGLTSTQLAHCRTDKRTVLPKDLS</sequence>
<feature type="transmembrane region" description="Helical" evidence="2">
    <location>
        <begin position="68"/>
        <end position="90"/>
    </location>
</feature>
<dbReference type="AlphaFoldDB" id="A0A3N1FTP1"/>